<keyword evidence="1" id="KW-0863">Zinc-finger</keyword>
<evidence type="ECO:0000259" key="2">
    <source>
        <dbReference type="PROSITE" id="PS50115"/>
    </source>
</evidence>
<feature type="domain" description="Arf-GAP" evidence="2">
    <location>
        <begin position="12"/>
        <end position="79"/>
    </location>
</feature>
<keyword evidence="4" id="KW-1185">Reference proteome</keyword>
<dbReference type="InterPro" id="IPR001164">
    <property type="entry name" value="ArfGAP_dom"/>
</dbReference>
<dbReference type="SUPFAM" id="SSF57863">
    <property type="entry name" value="ArfGap/RecO-like zinc finger"/>
    <property type="match status" value="1"/>
</dbReference>
<dbReference type="EMBL" id="CALNXJ010000005">
    <property type="protein sequence ID" value="CAH3039326.1"/>
    <property type="molecule type" value="Genomic_DNA"/>
</dbReference>
<dbReference type="AlphaFoldDB" id="A0AAU9VTS7"/>
<dbReference type="GO" id="GO:0005547">
    <property type="term" value="F:phosphatidylinositol-3,4,5-trisphosphate binding"/>
    <property type="evidence" value="ECO:0007669"/>
    <property type="project" value="TreeGrafter"/>
</dbReference>
<dbReference type="GO" id="GO:0005737">
    <property type="term" value="C:cytoplasm"/>
    <property type="evidence" value="ECO:0007669"/>
    <property type="project" value="TreeGrafter"/>
</dbReference>
<comment type="caution">
    <text evidence="3">The sequence shown here is derived from an EMBL/GenBank/DDBJ whole genome shotgun (WGS) entry which is preliminary data.</text>
</comment>
<protein>
    <recommendedName>
        <fullName evidence="2">Arf-GAP domain-containing protein</fullName>
    </recommendedName>
</protein>
<evidence type="ECO:0000313" key="3">
    <source>
        <dbReference type="EMBL" id="CAH3039326.1"/>
    </source>
</evidence>
<feature type="non-terminal residue" evidence="3">
    <location>
        <position position="79"/>
    </location>
</feature>
<keyword evidence="1" id="KW-0479">Metal-binding</keyword>
<name>A0AAU9VTS7_9CNID</name>
<dbReference type="GO" id="GO:0005096">
    <property type="term" value="F:GTPase activator activity"/>
    <property type="evidence" value="ECO:0007669"/>
    <property type="project" value="InterPro"/>
</dbReference>
<dbReference type="InterPro" id="IPR037278">
    <property type="entry name" value="ARFGAP/RecO"/>
</dbReference>
<reference evidence="3 4" key="1">
    <citation type="submission" date="2022-05" db="EMBL/GenBank/DDBJ databases">
        <authorList>
            <consortium name="Genoscope - CEA"/>
            <person name="William W."/>
        </authorList>
    </citation>
    <scope>NUCLEOTIDE SEQUENCE [LARGE SCALE GENOMIC DNA]</scope>
</reference>
<dbReference type="PANTHER" id="PTHR46021:SF2">
    <property type="entry name" value="ARF-GAP WITH DUAL PH DOMAIN-CONTAINING PROTEIN 1"/>
    <property type="match status" value="1"/>
</dbReference>
<dbReference type="Proteomes" id="UP001159428">
    <property type="component" value="Unassembled WGS sequence"/>
</dbReference>
<proteinExistence type="predicted"/>
<dbReference type="PROSITE" id="PS50115">
    <property type="entry name" value="ARFGAP"/>
    <property type="match status" value="1"/>
</dbReference>
<keyword evidence="1" id="KW-0862">Zinc</keyword>
<accession>A0AAU9VTS7</accession>
<evidence type="ECO:0000313" key="4">
    <source>
        <dbReference type="Proteomes" id="UP001159428"/>
    </source>
</evidence>
<evidence type="ECO:0000256" key="1">
    <source>
        <dbReference type="PROSITE-ProRule" id="PRU00288"/>
    </source>
</evidence>
<dbReference type="InterPro" id="IPR038508">
    <property type="entry name" value="ArfGAP_dom_sf"/>
</dbReference>
<dbReference type="GO" id="GO:0005886">
    <property type="term" value="C:plasma membrane"/>
    <property type="evidence" value="ECO:0007669"/>
    <property type="project" value="TreeGrafter"/>
</dbReference>
<dbReference type="Pfam" id="PF01412">
    <property type="entry name" value="ArfGap"/>
    <property type="match status" value="1"/>
</dbReference>
<organism evidence="3 4">
    <name type="scientific">Pocillopora meandrina</name>
    <dbReference type="NCBI Taxonomy" id="46732"/>
    <lineage>
        <taxon>Eukaryota</taxon>
        <taxon>Metazoa</taxon>
        <taxon>Cnidaria</taxon>
        <taxon>Anthozoa</taxon>
        <taxon>Hexacorallia</taxon>
        <taxon>Scleractinia</taxon>
        <taxon>Astrocoeniina</taxon>
        <taxon>Pocilloporidae</taxon>
        <taxon>Pocillopora</taxon>
    </lineage>
</organism>
<dbReference type="Gene3D" id="1.10.220.150">
    <property type="entry name" value="Arf GTPase activating protein"/>
    <property type="match status" value="1"/>
</dbReference>
<gene>
    <name evidence="3" type="ORF">PMEA_00025635</name>
</gene>
<dbReference type="PRINTS" id="PR00405">
    <property type="entry name" value="REVINTRACTNG"/>
</dbReference>
<sequence>MSSIKRQNEKAKTAIVALKQENGNDVCADCSKQDPRFTCLKKGLFLCQNCAQVHTSFGGTNSRIKSIDLGNWNDETLQV</sequence>
<dbReference type="GO" id="GO:0008270">
    <property type="term" value="F:zinc ion binding"/>
    <property type="evidence" value="ECO:0007669"/>
    <property type="project" value="UniProtKB-KW"/>
</dbReference>
<dbReference type="PANTHER" id="PTHR46021">
    <property type="entry name" value="ARF-GAP WITH DUAL PH DOMAIN-CONTAINING PROTEIN 1-LIKE PROTEIN"/>
    <property type="match status" value="1"/>
</dbReference>
<dbReference type="InterPro" id="IPR052589">
    <property type="entry name" value="Arf-GAP_dual-PH_domain"/>
</dbReference>